<accession>A0ABT6M4R1</accession>
<dbReference type="Gene3D" id="3.40.50.410">
    <property type="entry name" value="von Willebrand factor, type A domain"/>
    <property type="match status" value="1"/>
</dbReference>
<reference evidence="1 2" key="1">
    <citation type="submission" date="2023-04" db="EMBL/GenBank/DDBJ databases">
        <title>Forest soil microbial communities from Buena Vista Peninsula, Colon Province, Panama.</title>
        <authorList>
            <person name="Bouskill N."/>
        </authorList>
    </citation>
    <scope>NUCLEOTIDE SEQUENCE [LARGE SCALE GENOMIC DNA]</scope>
    <source>
        <strain evidence="1 2">CFH S0262</strain>
    </source>
</reference>
<evidence type="ECO:0000313" key="2">
    <source>
        <dbReference type="Proteomes" id="UP001160334"/>
    </source>
</evidence>
<dbReference type="InterPro" id="IPR036465">
    <property type="entry name" value="vWFA_dom_sf"/>
</dbReference>
<dbReference type="RefSeq" id="WP_280758307.1">
    <property type="nucleotide sequence ID" value="NZ_JARXVC010000001.1"/>
</dbReference>
<evidence type="ECO:0000313" key="1">
    <source>
        <dbReference type="EMBL" id="MDH6278885.1"/>
    </source>
</evidence>
<dbReference type="EMBL" id="JARXVC010000001">
    <property type="protein sequence ID" value="MDH6278885.1"/>
    <property type="molecule type" value="Genomic_DNA"/>
</dbReference>
<dbReference type="SUPFAM" id="SSF53300">
    <property type="entry name" value="vWA-like"/>
    <property type="match status" value="1"/>
</dbReference>
<protein>
    <recommendedName>
        <fullName evidence="3">VWA domain-containing protein</fullName>
    </recommendedName>
</protein>
<keyword evidence="2" id="KW-1185">Reference proteome</keyword>
<name>A0ABT6M4R1_9NOCA</name>
<sequence>MTNPELTLIAVLLDRSGSMHSIKSDTEGGFDAFIAEQRAQPGTAEVTLAQFDREYERVYTTVPIAQVPPLELRPRGSTALLDGIGRFTTEIGEELAARPEAERPGHVIVVVVTDGHENSSTEWTLEAVKDAITRQEQVYGWDYVFLGANMDAVSVGRHMGFAADKSITYDAKGEYVEAAYSVTSDYVSRKRSSVVGAPVHGFTDAQRSVTRE</sequence>
<gene>
    <name evidence="1" type="ORF">M2280_000090</name>
</gene>
<proteinExistence type="predicted"/>
<dbReference type="CDD" id="cd00198">
    <property type="entry name" value="vWFA"/>
    <property type="match status" value="1"/>
</dbReference>
<organism evidence="1 2">
    <name type="scientific">Prescottella agglutinans</name>
    <dbReference type="NCBI Taxonomy" id="1644129"/>
    <lineage>
        <taxon>Bacteria</taxon>
        <taxon>Bacillati</taxon>
        <taxon>Actinomycetota</taxon>
        <taxon>Actinomycetes</taxon>
        <taxon>Mycobacteriales</taxon>
        <taxon>Nocardiaceae</taxon>
        <taxon>Prescottella</taxon>
    </lineage>
</organism>
<dbReference type="Proteomes" id="UP001160334">
    <property type="component" value="Unassembled WGS sequence"/>
</dbReference>
<evidence type="ECO:0008006" key="3">
    <source>
        <dbReference type="Google" id="ProtNLM"/>
    </source>
</evidence>
<comment type="caution">
    <text evidence="1">The sequence shown here is derived from an EMBL/GenBank/DDBJ whole genome shotgun (WGS) entry which is preliminary data.</text>
</comment>